<feature type="compositionally biased region" description="Basic and acidic residues" evidence="10">
    <location>
        <begin position="137"/>
        <end position="153"/>
    </location>
</feature>
<protein>
    <recommendedName>
        <fullName evidence="11">Tim44-like domain-containing protein</fullName>
    </recommendedName>
</protein>
<keyword evidence="6" id="KW-0496">Mitochondrion</keyword>
<dbReference type="EMBL" id="GCKF01025781">
    <property type="protein sequence ID" value="JAG98418.1"/>
    <property type="molecule type" value="Transcribed_RNA"/>
</dbReference>
<comment type="subcellular location">
    <subcellularLocation>
        <location evidence="1">Mitochondrion inner membrane</location>
    </subcellularLocation>
</comment>
<dbReference type="FunFam" id="3.10.450.240:FF:000005">
    <property type="entry name" value="Mitochondrial import inner membrane translocase subunit TIM44-2"/>
    <property type="match status" value="1"/>
</dbReference>
<evidence type="ECO:0000313" key="12">
    <source>
        <dbReference type="EMBL" id="JAG98418.1"/>
    </source>
</evidence>
<evidence type="ECO:0000256" key="8">
    <source>
        <dbReference type="ARBA" id="ARBA00057148"/>
    </source>
</evidence>
<evidence type="ECO:0000256" key="3">
    <source>
        <dbReference type="ARBA" id="ARBA00022792"/>
    </source>
</evidence>
<dbReference type="SMART" id="SM00978">
    <property type="entry name" value="Tim44"/>
    <property type="match status" value="1"/>
</dbReference>
<evidence type="ECO:0000259" key="11">
    <source>
        <dbReference type="SMART" id="SM00978"/>
    </source>
</evidence>
<evidence type="ECO:0000256" key="1">
    <source>
        <dbReference type="ARBA" id="ARBA00004273"/>
    </source>
</evidence>
<keyword evidence="4" id="KW-0809">Transit peptide</keyword>
<feature type="region of interest" description="Disordered" evidence="10">
    <location>
        <begin position="137"/>
        <end position="184"/>
    </location>
</feature>
<evidence type="ECO:0000256" key="9">
    <source>
        <dbReference type="ARBA" id="ARBA00063640"/>
    </source>
</evidence>
<dbReference type="GO" id="GO:0015462">
    <property type="term" value="F:ABC-type protein transporter activity"/>
    <property type="evidence" value="ECO:0007669"/>
    <property type="project" value="UniProtKB-ARBA"/>
</dbReference>
<dbReference type="GO" id="GO:0030150">
    <property type="term" value="P:protein import into mitochondrial matrix"/>
    <property type="evidence" value="ECO:0007669"/>
    <property type="project" value="TreeGrafter"/>
</dbReference>
<accession>A0A0D6R7W3</accession>
<feature type="domain" description="Tim44-like" evidence="11">
    <location>
        <begin position="335"/>
        <end position="487"/>
    </location>
</feature>
<sequence length="494" mass="55682">MGSRMLGRNFRGSSRQIFALYRSWHQATNNQTPTFHLQSGLNTRHMSVFNEFSKRVKGEVESNPELQKSIKELKEKAGEIKAITEDLKVRTKQTTEHLYKHADAVRTEAETKAKQVSAAMKDKISAATEQAKELRENFKVGIDGSKEKARSDGGETSNSEGNSATGTAKTEATDFASSQETGGTSETLFSKFGKRVNLASSSASAALKSLKEAKIIDVTKKGYNLVKDELTSTPSRRRKMESAAAASTYKERSSATSMVPVAAKQTRWGKKWEEFKEKARVNPLFKRVMGISEHPAVAKSQELAEDIRERWETSDSPVVHKIQDLNETIFGETPAAISYKEIRRRDPYFSLPDFIADVQEMIKPTLQAYLKGDLETLKKNCSFEVIDRCKAERRAYESQGIFFDNKILHISDVEVKETKLMGNTPIIIIAFQTQQTFCVRDRTGKITEGGEDDIHTVYYAWAMQQMDAGEMGESEFYPTWRLREMQQLGIQSLI</sequence>
<feature type="compositionally biased region" description="Polar residues" evidence="10">
    <location>
        <begin position="154"/>
        <end position="184"/>
    </location>
</feature>
<comment type="function">
    <text evidence="8">Essential component of the PAM complex, a complex required for the translocation of transit peptide-containing proteins from the inner membrane into the mitochondrial matrix in an ATP-dependent manner. Recruits mitochondrial HSP70 to drive protein translocation into the matrix using ATP as an energy source.</text>
</comment>
<dbReference type="GO" id="GO:0051087">
    <property type="term" value="F:protein-folding chaperone binding"/>
    <property type="evidence" value="ECO:0007669"/>
    <property type="project" value="TreeGrafter"/>
</dbReference>
<dbReference type="SUPFAM" id="SSF54427">
    <property type="entry name" value="NTF2-like"/>
    <property type="match status" value="1"/>
</dbReference>
<dbReference type="EMBL" id="GCKF01025782">
    <property type="protein sequence ID" value="JAG98417.1"/>
    <property type="molecule type" value="Transcribed_RNA"/>
</dbReference>
<dbReference type="InterPro" id="IPR007379">
    <property type="entry name" value="Tim44-like_dom"/>
</dbReference>
<dbReference type="PANTHER" id="PTHR10721:SF1">
    <property type="entry name" value="MITOCHONDRIAL IMPORT INNER MEMBRANE TRANSLOCASE SUBUNIT TIM44"/>
    <property type="match status" value="1"/>
</dbReference>
<organism evidence="12">
    <name type="scientific">Araucaria cunninghamii</name>
    <name type="common">Hoop pine</name>
    <name type="synonym">Moreton Bay pine</name>
    <dbReference type="NCBI Taxonomy" id="56994"/>
    <lineage>
        <taxon>Eukaryota</taxon>
        <taxon>Viridiplantae</taxon>
        <taxon>Streptophyta</taxon>
        <taxon>Embryophyta</taxon>
        <taxon>Tracheophyta</taxon>
        <taxon>Spermatophyta</taxon>
        <taxon>Pinopsida</taxon>
        <taxon>Pinidae</taxon>
        <taxon>Conifers II</taxon>
        <taxon>Araucariales</taxon>
        <taxon>Araucariaceae</taxon>
        <taxon>Araucaria</taxon>
    </lineage>
</organism>
<evidence type="ECO:0000256" key="10">
    <source>
        <dbReference type="SAM" id="MobiDB-lite"/>
    </source>
</evidence>
<evidence type="ECO:0000256" key="2">
    <source>
        <dbReference type="ARBA" id="ARBA00009597"/>
    </source>
</evidence>
<name>A0A0D6R7W3_ARACU</name>
<dbReference type="InterPro" id="IPR039544">
    <property type="entry name" value="Tim44-like"/>
</dbReference>
<proteinExistence type="inferred from homology"/>
<dbReference type="GO" id="GO:0006626">
    <property type="term" value="P:protein targeting to mitochondrion"/>
    <property type="evidence" value="ECO:0007669"/>
    <property type="project" value="UniProtKB-ARBA"/>
</dbReference>
<dbReference type="PANTHER" id="PTHR10721">
    <property type="entry name" value="MITOCHONDRIAL IMPORT INNER MEMBRANE TRANSLOCASE SUBUNIT TIM44"/>
    <property type="match status" value="1"/>
</dbReference>
<dbReference type="Pfam" id="PF04280">
    <property type="entry name" value="Tim44"/>
    <property type="match status" value="1"/>
</dbReference>
<dbReference type="Gene3D" id="3.10.450.240">
    <property type="match status" value="1"/>
</dbReference>
<comment type="similarity">
    <text evidence="2">Belongs to the Tim44 family.</text>
</comment>
<dbReference type="GO" id="GO:0005744">
    <property type="term" value="C:TIM23 mitochondrial import inner membrane translocase complex"/>
    <property type="evidence" value="ECO:0007669"/>
    <property type="project" value="UniProtKB-ARBA"/>
</dbReference>
<evidence type="ECO:0000256" key="5">
    <source>
        <dbReference type="ARBA" id="ARBA00023054"/>
    </source>
</evidence>
<dbReference type="AlphaFoldDB" id="A0A0D6R7W3"/>
<evidence type="ECO:0000256" key="6">
    <source>
        <dbReference type="ARBA" id="ARBA00023128"/>
    </source>
</evidence>
<keyword evidence="7" id="KW-0472">Membrane</keyword>
<reference evidence="12" key="1">
    <citation type="submission" date="2015-03" db="EMBL/GenBank/DDBJ databases">
        <title>A transcriptome of Araucaria cunninghamii, an australian fine timber species.</title>
        <authorList>
            <person name="Jing Yi C.J.Y."/>
            <person name="Yin San L.Y.S."/>
            <person name="Abdul Karim S.S."/>
            <person name="Wan Azmi N.N."/>
            <person name="Hercus R.R."/>
            <person name="Croft L.L."/>
        </authorList>
    </citation>
    <scope>NUCLEOTIDE SEQUENCE</scope>
    <source>
        <strain evidence="12">MI0301</strain>
        <tissue evidence="12">Leaf</tissue>
    </source>
</reference>
<comment type="subunit">
    <text evidence="9">Probable component of the PAM complex at least composed of a mitochondrial HSP70 protein, TIMM44 and TIMM14. The complex interacts with the TIMM23 component of the TIM17:23 complex.</text>
</comment>
<evidence type="ECO:0000256" key="4">
    <source>
        <dbReference type="ARBA" id="ARBA00022946"/>
    </source>
</evidence>
<keyword evidence="5" id="KW-0175">Coiled coil</keyword>
<dbReference type="InterPro" id="IPR032710">
    <property type="entry name" value="NTF2-like_dom_sf"/>
</dbReference>
<evidence type="ECO:0000256" key="7">
    <source>
        <dbReference type="ARBA" id="ARBA00023136"/>
    </source>
</evidence>
<keyword evidence="3" id="KW-0999">Mitochondrion inner membrane</keyword>